<protein>
    <submittedName>
        <fullName evidence="6">Pyruvate dehydrogenase (Acetyl-transferring) E1 component subunit alpha</fullName>
    </submittedName>
</protein>
<dbReference type="CDD" id="cd02000">
    <property type="entry name" value="TPP_E1_PDC_ADC_BCADC"/>
    <property type="match status" value="1"/>
</dbReference>
<dbReference type="Gene3D" id="3.40.50.970">
    <property type="match status" value="1"/>
</dbReference>
<dbReference type="SUPFAM" id="SSF52518">
    <property type="entry name" value="Thiamin diphosphate-binding fold (THDP-binding)"/>
    <property type="match status" value="1"/>
</dbReference>
<feature type="domain" description="Dehydrogenase E1 component" evidence="5">
    <location>
        <begin position="47"/>
        <end position="318"/>
    </location>
</feature>
<keyword evidence="4" id="KW-0786">Thiamine pyrophosphate</keyword>
<keyword evidence="3" id="KW-0560">Oxidoreductase</keyword>
<dbReference type="EMBL" id="LZLC01000224">
    <property type="protein sequence ID" value="OBJ37371.1"/>
    <property type="molecule type" value="Genomic_DNA"/>
</dbReference>
<evidence type="ECO:0000313" key="6">
    <source>
        <dbReference type="EMBL" id="OBJ37371.1"/>
    </source>
</evidence>
<dbReference type="NCBIfam" id="TIGR03181">
    <property type="entry name" value="PDH_E1_alph_x"/>
    <property type="match status" value="1"/>
</dbReference>
<comment type="cofactor">
    <cofactor evidence="2">
        <name>thiamine diphosphate</name>
        <dbReference type="ChEBI" id="CHEBI:58937"/>
    </cofactor>
</comment>
<dbReference type="RefSeq" id="WP_064985183.1">
    <property type="nucleotide sequence ID" value="NZ_LZLC01000224.1"/>
</dbReference>
<evidence type="ECO:0000256" key="3">
    <source>
        <dbReference type="ARBA" id="ARBA00023002"/>
    </source>
</evidence>
<dbReference type="GO" id="GO:0016624">
    <property type="term" value="F:oxidoreductase activity, acting on the aldehyde or oxo group of donors, disulfide as acceptor"/>
    <property type="evidence" value="ECO:0007669"/>
    <property type="project" value="InterPro"/>
</dbReference>
<gene>
    <name evidence="6" type="ORF">A5630_04860</name>
</gene>
<dbReference type="OrthoDB" id="9766715at2"/>
<comment type="cofactor">
    <cofactor evidence="1">
        <name>Mg(2+)</name>
        <dbReference type="ChEBI" id="CHEBI:18420"/>
    </cofactor>
</comment>
<evidence type="ECO:0000256" key="1">
    <source>
        <dbReference type="ARBA" id="ARBA00001946"/>
    </source>
</evidence>
<dbReference type="PANTHER" id="PTHR43380:SF1">
    <property type="entry name" value="2-OXOISOVALERATE DEHYDROGENASE SUBUNIT ALPHA, MITOCHONDRIAL"/>
    <property type="match status" value="1"/>
</dbReference>
<evidence type="ECO:0000256" key="4">
    <source>
        <dbReference type="ARBA" id="ARBA00023052"/>
    </source>
</evidence>
<comment type="caution">
    <text evidence="6">The sequence shown here is derived from an EMBL/GenBank/DDBJ whole genome shotgun (WGS) entry which is preliminary data.</text>
</comment>
<reference evidence="6 7" key="1">
    <citation type="submission" date="2016-06" db="EMBL/GenBank/DDBJ databases">
        <authorList>
            <person name="Kjaerup R.B."/>
            <person name="Dalgaard T.S."/>
            <person name="Juul-Madsen H.R."/>
        </authorList>
    </citation>
    <scope>NUCLEOTIDE SEQUENCE [LARGE SCALE GENOMIC DNA]</scope>
    <source>
        <strain evidence="6 7">1127319.6</strain>
    </source>
</reference>
<dbReference type="AlphaFoldDB" id="A0A1A3GPQ2"/>
<organism evidence="6 7">
    <name type="scientific">Mycolicibacterium mucogenicum</name>
    <name type="common">Mycobacterium mucogenicum</name>
    <dbReference type="NCBI Taxonomy" id="56689"/>
    <lineage>
        <taxon>Bacteria</taxon>
        <taxon>Bacillati</taxon>
        <taxon>Actinomycetota</taxon>
        <taxon>Actinomycetes</taxon>
        <taxon>Mycobacteriales</taxon>
        <taxon>Mycobacteriaceae</taxon>
        <taxon>Mycolicibacterium</taxon>
    </lineage>
</organism>
<evidence type="ECO:0000259" key="5">
    <source>
        <dbReference type="Pfam" id="PF00676"/>
    </source>
</evidence>
<evidence type="ECO:0000313" key="7">
    <source>
        <dbReference type="Proteomes" id="UP000093898"/>
    </source>
</evidence>
<keyword evidence="6" id="KW-0670">Pyruvate</keyword>
<dbReference type="GO" id="GO:0000287">
    <property type="term" value="F:magnesium ion binding"/>
    <property type="evidence" value="ECO:0007669"/>
    <property type="project" value="UniProtKB-ARBA"/>
</dbReference>
<name>A0A1A3GPQ2_MYCMU</name>
<dbReference type="InterPro" id="IPR017596">
    <property type="entry name" value="PdhA/BkdA"/>
</dbReference>
<sequence>MADVTVPGLDNWVDLEPVQLVAPDGAATSDVRYRRDLPPETLGWLYEEMVVTRDLDVEFVNLQRQGELALFASCRGQEAAQVGAAACLRKTDWLFPQYRELGALLVRGITPAQISAVWRGRWHGGLGFTEKHCAPLSIDIGSHGLHAVGAAMAAQRLGEDSVTVAFIGDGGTSEGDMHEALNFAAVTSAPCVFFVQNNQWAISVPVRHQQAGPSIAHRAIGYGMPGIRVDGNDVLACYAVMSEAAQRARGGDGPTLIEAVTYRMGPHTTSDDPTRYRDPDELKHWEARDPITRYRTYLEQTGVWTPRLQQHVENRSRRLRAELRETVLTAPDVDVADMFDNVYADITPELARQRDALLAELDWEG</sequence>
<dbReference type="GO" id="GO:0009083">
    <property type="term" value="P:branched-chain amino acid catabolic process"/>
    <property type="evidence" value="ECO:0007669"/>
    <property type="project" value="TreeGrafter"/>
</dbReference>
<dbReference type="Proteomes" id="UP000093898">
    <property type="component" value="Unassembled WGS sequence"/>
</dbReference>
<dbReference type="InterPro" id="IPR001017">
    <property type="entry name" value="DH_E1"/>
</dbReference>
<dbReference type="InterPro" id="IPR050771">
    <property type="entry name" value="Alpha-ketoacid_DH_E1_comp"/>
</dbReference>
<evidence type="ECO:0000256" key="2">
    <source>
        <dbReference type="ARBA" id="ARBA00001964"/>
    </source>
</evidence>
<dbReference type="PANTHER" id="PTHR43380">
    <property type="entry name" value="2-OXOISOVALERATE DEHYDROGENASE SUBUNIT ALPHA, MITOCHONDRIAL"/>
    <property type="match status" value="1"/>
</dbReference>
<dbReference type="STRING" id="56689.GCA_001291445_01465"/>
<proteinExistence type="predicted"/>
<accession>A0A1A3GPQ2</accession>
<dbReference type="InterPro" id="IPR029061">
    <property type="entry name" value="THDP-binding"/>
</dbReference>
<dbReference type="Pfam" id="PF00676">
    <property type="entry name" value="E1_dh"/>
    <property type="match status" value="1"/>
</dbReference>